<evidence type="ECO:0000313" key="1">
    <source>
        <dbReference type="EMBL" id="MSE16737.1"/>
    </source>
</evidence>
<dbReference type="AlphaFoldDB" id="A0A7X2MP19"/>
<reference evidence="1 2" key="1">
    <citation type="submission" date="2019-11" db="EMBL/GenBank/DDBJ databases">
        <title>Draft Genome Sequence of Plant Growth-Promoting Rhizosphere-Associated Bacteria.</title>
        <authorList>
            <person name="Vasilyev I.Y."/>
            <person name="Radchenko V."/>
            <person name="Ilnitskaya E.V."/>
        </authorList>
    </citation>
    <scope>NUCLEOTIDE SEQUENCE [LARGE SCALE GENOMIC DNA]</scope>
    <source>
        <strain evidence="1 2">VRA_MhP_f</strain>
    </source>
</reference>
<gene>
    <name evidence="1" type="ORF">GKC49_16950</name>
</gene>
<dbReference type="RefSeq" id="WP_132499605.1">
    <property type="nucleotide sequence ID" value="NZ_JBDFNH010000001.1"/>
</dbReference>
<proteinExistence type="predicted"/>
<comment type="caution">
    <text evidence="1">The sequence shown here is derived from an EMBL/GenBank/DDBJ whole genome shotgun (WGS) entry which is preliminary data.</text>
</comment>
<evidence type="ECO:0000313" key="2">
    <source>
        <dbReference type="Proteomes" id="UP000461948"/>
    </source>
</evidence>
<protein>
    <submittedName>
        <fullName evidence="1">Uncharacterized protein</fullName>
    </submittedName>
</protein>
<dbReference type="EMBL" id="WKLC01000833">
    <property type="protein sequence ID" value="MSE16737.1"/>
    <property type="molecule type" value="Genomic_DNA"/>
</dbReference>
<dbReference type="Proteomes" id="UP000461948">
    <property type="component" value="Unassembled WGS sequence"/>
</dbReference>
<sequence length="181" mass="20429">MIVYASEFSEIPQALRNNPAVKERMLAIISVNRISGKVTEGGDRLAKLRQALSLLSDDQLSFNEAIREVEHQLPRHTSIHSGSNQVFASNWAERLVRTQFSRFYNQAVLEEQLAKGRSECYVPPSSQENADSQCSQTLAGRSHDISYLLKLLVNSYEEGKWDKTPKIPDHPHCTHVVKPIS</sequence>
<name>A0A7X2MP19_ENTAG</name>
<organism evidence="1 2">
    <name type="scientific">Enterobacter agglomerans</name>
    <name type="common">Erwinia herbicola</name>
    <name type="synonym">Pantoea agglomerans</name>
    <dbReference type="NCBI Taxonomy" id="549"/>
    <lineage>
        <taxon>Bacteria</taxon>
        <taxon>Pseudomonadati</taxon>
        <taxon>Pseudomonadota</taxon>
        <taxon>Gammaproteobacteria</taxon>
        <taxon>Enterobacterales</taxon>
        <taxon>Erwiniaceae</taxon>
        <taxon>Pantoea</taxon>
        <taxon>Pantoea agglomerans group</taxon>
    </lineage>
</organism>
<accession>A0A7X2MP19</accession>